<organism evidence="3 4">
    <name type="scientific">Muribaculum intestinale</name>
    <dbReference type="NCBI Taxonomy" id="1796646"/>
    <lineage>
        <taxon>Bacteria</taxon>
        <taxon>Pseudomonadati</taxon>
        <taxon>Bacteroidota</taxon>
        <taxon>Bacteroidia</taxon>
        <taxon>Bacteroidales</taxon>
        <taxon>Muribaculaceae</taxon>
        <taxon>Muribaculum</taxon>
    </lineage>
</organism>
<evidence type="ECO:0008006" key="5">
    <source>
        <dbReference type="Google" id="ProtNLM"/>
    </source>
</evidence>
<keyword evidence="2" id="KW-0732">Signal</keyword>
<gene>
    <name evidence="3" type="ORF">E5333_04310</name>
</gene>
<dbReference type="RefSeq" id="WP_135992925.1">
    <property type="nucleotide sequence ID" value="NZ_CARUGZ010000023.1"/>
</dbReference>
<dbReference type="GO" id="GO:0042597">
    <property type="term" value="C:periplasmic space"/>
    <property type="evidence" value="ECO:0007669"/>
    <property type="project" value="InterPro"/>
</dbReference>
<feature type="signal peptide" evidence="2">
    <location>
        <begin position="1"/>
        <end position="22"/>
    </location>
</feature>
<feature type="region of interest" description="Disordered" evidence="1">
    <location>
        <begin position="79"/>
        <end position="106"/>
    </location>
</feature>
<feature type="chain" id="PRO_5021026961" description="DUF4890 domain-containing protein" evidence="2">
    <location>
        <begin position="23"/>
        <end position="195"/>
    </location>
</feature>
<dbReference type="AlphaFoldDB" id="A0A4S2G0Q2"/>
<evidence type="ECO:0000313" key="3">
    <source>
        <dbReference type="EMBL" id="TGY75407.1"/>
    </source>
</evidence>
<dbReference type="InterPro" id="IPR012899">
    <property type="entry name" value="LTXXQ"/>
</dbReference>
<comment type="caution">
    <text evidence="3">The sequence shown here is derived from an EMBL/GenBank/DDBJ whole genome shotgun (WGS) entry which is preliminary data.</text>
</comment>
<dbReference type="Proteomes" id="UP000306630">
    <property type="component" value="Unassembled WGS sequence"/>
</dbReference>
<dbReference type="Pfam" id="PF07813">
    <property type="entry name" value="LTXXQ"/>
    <property type="match status" value="1"/>
</dbReference>
<dbReference type="EMBL" id="SRYD01000012">
    <property type="protein sequence ID" value="TGY75407.1"/>
    <property type="molecule type" value="Genomic_DNA"/>
</dbReference>
<sequence length="195" mass="21143">MNKKVLSVMMLCASLFTLSASAQNPKARSQNGPQAKCAVEATCNNAPQECCSVLFEGITLTDAQKSKIQDLQKSRAEKRKAVAAESKETAKAEKRKLREERDSARKADKRAYLDGMKQVLTPEQYVIFLENAYITPAPQGPRMGAPGRQHHGMKPGKIAAGKDGKAVVMSRARKDGKIAKAKVTEAKVAQVSVAE</sequence>
<feature type="region of interest" description="Disordered" evidence="1">
    <location>
        <begin position="142"/>
        <end position="165"/>
    </location>
</feature>
<protein>
    <recommendedName>
        <fullName evidence="5">DUF4890 domain-containing protein</fullName>
    </recommendedName>
</protein>
<evidence type="ECO:0000313" key="4">
    <source>
        <dbReference type="Proteomes" id="UP000306630"/>
    </source>
</evidence>
<proteinExistence type="predicted"/>
<evidence type="ECO:0000256" key="1">
    <source>
        <dbReference type="SAM" id="MobiDB-lite"/>
    </source>
</evidence>
<reference evidence="3 4" key="1">
    <citation type="submission" date="2019-04" db="EMBL/GenBank/DDBJ databases">
        <title>Microbes associate with the intestines of laboratory mice.</title>
        <authorList>
            <person name="Navarre W."/>
            <person name="Wong E."/>
            <person name="Huang K."/>
            <person name="Tropini C."/>
            <person name="Ng K."/>
            <person name="Yu B."/>
        </authorList>
    </citation>
    <scope>NUCLEOTIDE SEQUENCE [LARGE SCALE GENOMIC DNA]</scope>
    <source>
        <strain evidence="3 4">NM06_A21</strain>
    </source>
</reference>
<accession>A0A4S2G0Q2</accession>
<name>A0A4S2G0Q2_9BACT</name>
<evidence type="ECO:0000256" key="2">
    <source>
        <dbReference type="SAM" id="SignalP"/>
    </source>
</evidence>